<proteinExistence type="predicted"/>
<gene>
    <name evidence="1" type="ORF">F3K02_09165</name>
</gene>
<dbReference type="EMBL" id="VYGV01000006">
    <property type="protein sequence ID" value="NWF45415.1"/>
    <property type="molecule type" value="Genomic_DNA"/>
</dbReference>
<keyword evidence="2" id="KW-1185">Reference proteome</keyword>
<dbReference type="RefSeq" id="WP_177135264.1">
    <property type="nucleotide sequence ID" value="NZ_VYGV01000006.1"/>
</dbReference>
<reference evidence="1 2" key="1">
    <citation type="submission" date="2019-09" db="EMBL/GenBank/DDBJ databases">
        <title>Hydrogenophaga aromatica sp. nov., isolated from a para-xylene-degrading enrichment culture.</title>
        <authorList>
            <person name="Tancsics A."/>
            <person name="Banerjee S."/>
        </authorList>
    </citation>
    <scope>NUCLEOTIDE SEQUENCE [LARGE SCALE GENOMIC DNA]</scope>
    <source>
        <strain evidence="1 2">D2P1</strain>
    </source>
</reference>
<protein>
    <submittedName>
        <fullName evidence="1">Uncharacterized protein</fullName>
    </submittedName>
</protein>
<name>A0A7Y8GV21_9BURK</name>
<organism evidence="1 2">
    <name type="scientific">Hydrogenophaga aromaticivorans</name>
    <dbReference type="NCBI Taxonomy" id="2610898"/>
    <lineage>
        <taxon>Bacteria</taxon>
        <taxon>Pseudomonadati</taxon>
        <taxon>Pseudomonadota</taxon>
        <taxon>Betaproteobacteria</taxon>
        <taxon>Burkholderiales</taxon>
        <taxon>Comamonadaceae</taxon>
        <taxon>Hydrogenophaga</taxon>
    </lineage>
</organism>
<sequence>MSYSSNPVLDAMRHCDALYEASDAQIESEADLAGDFLKACKKVDANALAPWAGQVVDNEQRMALGLDWSAKNLPQRQQALHEVMVESLDYPDGPTMCEAMQLLLNVAYSADLVNTPSMARGLIERMGRSFAFHNSGVE</sequence>
<dbReference type="AlphaFoldDB" id="A0A7Y8GV21"/>
<comment type="caution">
    <text evidence="1">The sequence shown here is derived from an EMBL/GenBank/DDBJ whole genome shotgun (WGS) entry which is preliminary data.</text>
</comment>
<evidence type="ECO:0000313" key="2">
    <source>
        <dbReference type="Proteomes" id="UP000545507"/>
    </source>
</evidence>
<evidence type="ECO:0000313" key="1">
    <source>
        <dbReference type="EMBL" id="NWF45415.1"/>
    </source>
</evidence>
<dbReference type="Proteomes" id="UP000545507">
    <property type="component" value="Unassembled WGS sequence"/>
</dbReference>
<accession>A0A7Y8GV21</accession>